<organism evidence="1 2">
    <name type="scientific">Trema orientale</name>
    <name type="common">Charcoal tree</name>
    <name type="synonym">Celtis orientalis</name>
    <dbReference type="NCBI Taxonomy" id="63057"/>
    <lineage>
        <taxon>Eukaryota</taxon>
        <taxon>Viridiplantae</taxon>
        <taxon>Streptophyta</taxon>
        <taxon>Embryophyta</taxon>
        <taxon>Tracheophyta</taxon>
        <taxon>Spermatophyta</taxon>
        <taxon>Magnoliopsida</taxon>
        <taxon>eudicotyledons</taxon>
        <taxon>Gunneridae</taxon>
        <taxon>Pentapetalae</taxon>
        <taxon>rosids</taxon>
        <taxon>fabids</taxon>
        <taxon>Rosales</taxon>
        <taxon>Cannabaceae</taxon>
        <taxon>Trema</taxon>
    </lineage>
</organism>
<accession>A0A2P5FKK9</accession>
<reference evidence="2" key="1">
    <citation type="submission" date="2016-06" db="EMBL/GenBank/DDBJ databases">
        <title>Parallel loss of symbiosis genes in relatives of nitrogen-fixing non-legume Parasponia.</title>
        <authorList>
            <person name="Van Velzen R."/>
            <person name="Holmer R."/>
            <person name="Bu F."/>
            <person name="Rutten L."/>
            <person name="Van Zeijl A."/>
            <person name="Liu W."/>
            <person name="Santuari L."/>
            <person name="Cao Q."/>
            <person name="Sharma T."/>
            <person name="Shen D."/>
            <person name="Roswanjaya Y."/>
            <person name="Wardhani T."/>
            <person name="Kalhor M.S."/>
            <person name="Jansen J."/>
            <person name="Van den Hoogen J."/>
            <person name="Gungor B."/>
            <person name="Hartog M."/>
            <person name="Hontelez J."/>
            <person name="Verver J."/>
            <person name="Yang W.-C."/>
            <person name="Schijlen E."/>
            <person name="Repin R."/>
            <person name="Schilthuizen M."/>
            <person name="Schranz E."/>
            <person name="Heidstra R."/>
            <person name="Miyata K."/>
            <person name="Fedorova E."/>
            <person name="Kohlen W."/>
            <person name="Bisseling T."/>
            <person name="Smit S."/>
            <person name="Geurts R."/>
        </authorList>
    </citation>
    <scope>NUCLEOTIDE SEQUENCE [LARGE SCALE GENOMIC DNA]</scope>
    <source>
        <strain evidence="2">cv. RG33-2</strain>
    </source>
</reference>
<dbReference type="InParanoid" id="A0A2P5FKK9"/>
<gene>
    <name evidence="1" type="ORF">TorRG33x02_059050</name>
</gene>
<dbReference type="EMBL" id="JXTC01000025">
    <property type="protein sequence ID" value="PON98330.1"/>
    <property type="molecule type" value="Genomic_DNA"/>
</dbReference>
<dbReference type="Proteomes" id="UP000237000">
    <property type="component" value="Unassembled WGS sequence"/>
</dbReference>
<proteinExistence type="predicted"/>
<name>A0A2P5FKK9_TREOI</name>
<comment type="caution">
    <text evidence="1">The sequence shown here is derived from an EMBL/GenBank/DDBJ whole genome shotgun (WGS) entry which is preliminary data.</text>
</comment>
<evidence type="ECO:0000313" key="2">
    <source>
        <dbReference type="Proteomes" id="UP000237000"/>
    </source>
</evidence>
<evidence type="ECO:0000313" key="1">
    <source>
        <dbReference type="EMBL" id="PON98330.1"/>
    </source>
</evidence>
<dbReference type="AlphaFoldDB" id="A0A2P5FKK9"/>
<protein>
    <submittedName>
        <fullName evidence="1">Uncharacterized protein</fullName>
    </submittedName>
</protein>
<sequence>MATGSDWSCSIVDEHGMKAFLYCDRDLPCDWLDRVRDHYRVGIARFSELDRMTTKHVSGKGRPKPQQQLIAGAFSPAPLFSNPRRGDDVVTSNLRKIKRWNEMKIRLEEEFMPLISKYIEDHQGNHSYSFTNDYKSTFVQVQAHDIRTIVEQLTRKSIGRKSNDSLLDNISMTLLYEERVPFTTTQNAEPGVVHYDVDSIHNNLKKKRCEQCGRKYNKVQIVKAPPVTLDNLIVNDEFCFGKPEADIEDEDSTSKDTNGATRK</sequence>
<keyword evidence="2" id="KW-1185">Reference proteome</keyword>